<evidence type="ECO:0000259" key="1">
    <source>
        <dbReference type="Pfam" id="PF00005"/>
    </source>
</evidence>
<dbReference type="InterPro" id="IPR027417">
    <property type="entry name" value="P-loop_NTPase"/>
</dbReference>
<dbReference type="PANTHER" id="PTHR42855:SF2">
    <property type="entry name" value="DRUG RESISTANCE ABC TRANSPORTER,ATP-BINDING PROTEIN"/>
    <property type="match status" value="1"/>
</dbReference>
<reference evidence="2" key="1">
    <citation type="journal article" date="2012" name="Science">
        <title>Fermentation, hydrogen, and sulfur metabolism in multiple uncultivated bacterial phyla.</title>
        <authorList>
            <person name="Wrighton K.C."/>
            <person name="Thomas B.C."/>
            <person name="Sharon I."/>
            <person name="Miller C.S."/>
            <person name="Castelle C.J."/>
            <person name="VerBerkmoes N.C."/>
            <person name="Wilkins M.J."/>
            <person name="Hettich R.L."/>
            <person name="Lipton M.S."/>
            <person name="Williams K.H."/>
            <person name="Long P.E."/>
            <person name="Banfield J.F."/>
        </authorList>
    </citation>
    <scope>NUCLEOTIDE SEQUENCE [LARGE SCALE GENOMIC DNA]</scope>
</reference>
<accession>K1XHU8</accession>
<dbReference type="Pfam" id="PF00005">
    <property type="entry name" value="ABC_tran"/>
    <property type="match status" value="1"/>
</dbReference>
<feature type="non-terminal residue" evidence="2">
    <location>
        <position position="118"/>
    </location>
</feature>
<proteinExistence type="predicted"/>
<dbReference type="SUPFAM" id="SSF52540">
    <property type="entry name" value="P-loop containing nucleoside triphosphate hydrolases"/>
    <property type="match status" value="1"/>
</dbReference>
<name>K1XHU8_9BACT</name>
<dbReference type="GO" id="GO:0005524">
    <property type="term" value="F:ATP binding"/>
    <property type="evidence" value="ECO:0007669"/>
    <property type="project" value="InterPro"/>
</dbReference>
<dbReference type="GO" id="GO:0016887">
    <property type="term" value="F:ATP hydrolysis activity"/>
    <property type="evidence" value="ECO:0007669"/>
    <property type="project" value="InterPro"/>
</dbReference>
<feature type="domain" description="ABC transporter" evidence="1">
    <location>
        <begin position="19"/>
        <end position="92"/>
    </location>
</feature>
<dbReference type="Gene3D" id="3.40.50.300">
    <property type="entry name" value="P-loop containing nucleotide triphosphate hydrolases"/>
    <property type="match status" value="1"/>
</dbReference>
<dbReference type="EMBL" id="AMFJ01034212">
    <property type="protein sequence ID" value="EKD29920.1"/>
    <property type="molecule type" value="Genomic_DNA"/>
</dbReference>
<sequence length="118" mass="13114">MRHIIVSINKYEVRGKEILSDISCVINSSDRIAVVGGNGVGKTTFMKVLTGEITEIDGKIDNIGSIGLGYLSQIHFDAEDRSVRDELRLAFAQVREAEKNLTDAEQYMTEHPEDMDAI</sequence>
<comment type="caution">
    <text evidence="2">The sequence shown here is derived from an EMBL/GenBank/DDBJ whole genome shotgun (WGS) entry which is preliminary data.</text>
</comment>
<dbReference type="PANTHER" id="PTHR42855">
    <property type="entry name" value="ABC TRANSPORTER ATP-BINDING SUBUNIT"/>
    <property type="match status" value="1"/>
</dbReference>
<protein>
    <recommendedName>
        <fullName evidence="1">ABC transporter domain-containing protein</fullName>
    </recommendedName>
</protein>
<dbReference type="InterPro" id="IPR051309">
    <property type="entry name" value="ABCF_ATPase"/>
</dbReference>
<organism evidence="2">
    <name type="scientific">uncultured bacterium</name>
    <name type="common">gcode 4</name>
    <dbReference type="NCBI Taxonomy" id="1234023"/>
    <lineage>
        <taxon>Bacteria</taxon>
        <taxon>environmental samples</taxon>
    </lineage>
</organism>
<evidence type="ECO:0000313" key="2">
    <source>
        <dbReference type="EMBL" id="EKD29920.1"/>
    </source>
</evidence>
<gene>
    <name evidence="2" type="ORF">ACD_78C00212G0001</name>
</gene>
<dbReference type="AlphaFoldDB" id="K1XHU8"/>
<dbReference type="InterPro" id="IPR003439">
    <property type="entry name" value="ABC_transporter-like_ATP-bd"/>
</dbReference>